<evidence type="ECO:0000313" key="3">
    <source>
        <dbReference type="EMBL" id="QCI65225.1"/>
    </source>
</evidence>
<dbReference type="Pfam" id="PF05292">
    <property type="entry name" value="MCD"/>
    <property type="match status" value="1"/>
</dbReference>
<dbReference type="EMBL" id="CP039690">
    <property type="protein sequence ID" value="QCI65225.1"/>
    <property type="molecule type" value="Genomic_DNA"/>
</dbReference>
<feature type="domain" description="Malonyl-CoA decarboxylase C-terminal" evidence="1">
    <location>
        <begin position="166"/>
        <end position="411"/>
    </location>
</feature>
<dbReference type="OrthoDB" id="5292736at2"/>
<sequence>MTFVTDLLATVTRRSRQLIGWGPEETTRRSPADILQLADQLLSRRGEASGVALARDIISSYRALDAKGRTAVLGAVAERFAADHDKLQAAIADYQADPTAAATAQLHVAAEPRRQELVRRLNLAPGGTLSLVRLREDLLARLPDHPELKVLDSDLVHLFSSWFNRGFLVVRRIDWSTPANILEKIIRYEAVHAIRDWDDLRRRLQPEDRRCYAFFHPQLDDEPLIFVEVALTTEIPGAIGPLIAEGGMPVAADEARVAVFYSISNCQDGLAGISFGSFLIKQVVEELKRELPKLATFVTLSPVPGFARWLKQEREAEPSELAAEDREALQLLDKPDWRANTLAAEWVDRVLARAAARYFVAAKSPGGRPLDPVARFHLGNGARLERINPGADLSASGLRQSHGVMVNYLYDLPRIEENHEAYAERRAVVTSAAVKKLAASKS</sequence>
<dbReference type="PANTHER" id="PTHR28641">
    <property type="match status" value="1"/>
</dbReference>
<dbReference type="InterPro" id="IPR038351">
    <property type="entry name" value="MCD_N_sf"/>
</dbReference>
<dbReference type="InterPro" id="IPR042303">
    <property type="entry name" value="Malonyl_CoA_deC_C_sf"/>
</dbReference>
<proteinExistence type="predicted"/>
<dbReference type="InterPro" id="IPR038917">
    <property type="entry name" value="Malonyl_CoA_deC"/>
</dbReference>
<name>A0A4D7B1B4_9HYPH</name>
<protein>
    <submittedName>
        <fullName evidence="3">MCD, Malonyl-CoA decarboxylase MCD</fullName>
    </submittedName>
</protein>
<evidence type="ECO:0000313" key="4">
    <source>
        <dbReference type="Proteomes" id="UP000298781"/>
    </source>
</evidence>
<dbReference type="AlphaFoldDB" id="A0A4D7B1B4"/>
<dbReference type="InterPro" id="IPR007956">
    <property type="entry name" value="Malonyl_CoA_deC_C"/>
</dbReference>
<dbReference type="GO" id="GO:0006633">
    <property type="term" value="P:fatty acid biosynthetic process"/>
    <property type="evidence" value="ECO:0007669"/>
    <property type="project" value="InterPro"/>
</dbReference>
<dbReference type="Pfam" id="PF17408">
    <property type="entry name" value="MCD_N"/>
    <property type="match status" value="1"/>
</dbReference>
<feature type="domain" description="Malonyl-CoA decarboxylase N-terminal" evidence="2">
    <location>
        <begin position="80"/>
        <end position="163"/>
    </location>
</feature>
<evidence type="ECO:0000259" key="2">
    <source>
        <dbReference type="Pfam" id="PF17408"/>
    </source>
</evidence>
<dbReference type="RefSeq" id="WP_136960673.1">
    <property type="nucleotide sequence ID" value="NZ_CP039690.1"/>
</dbReference>
<keyword evidence="4" id="KW-1185">Reference proteome</keyword>
<accession>A0A4D7B1B4</accession>
<dbReference type="GO" id="GO:0050080">
    <property type="term" value="F:malonyl-CoA decarboxylase activity"/>
    <property type="evidence" value="ECO:0007669"/>
    <property type="project" value="InterPro"/>
</dbReference>
<gene>
    <name evidence="3" type="ORF">E8M01_13995</name>
</gene>
<reference evidence="3 4" key="1">
    <citation type="submission" date="2019-04" db="EMBL/GenBank/DDBJ databases">
        <title>Phreatobacter aquaticus sp. nov.</title>
        <authorList>
            <person name="Choi A."/>
        </authorList>
    </citation>
    <scope>NUCLEOTIDE SEQUENCE [LARGE SCALE GENOMIC DNA]</scope>
    <source>
        <strain evidence="3 4">KCTC 52518</strain>
    </source>
</reference>
<dbReference type="Gene3D" id="1.20.140.90">
    <property type="entry name" value="Malonyl-CoA decarboxylase, oligemerization domain"/>
    <property type="match status" value="1"/>
</dbReference>
<dbReference type="InterPro" id="IPR035372">
    <property type="entry name" value="MCD_N"/>
</dbReference>
<dbReference type="KEGG" id="pstg:E8M01_13995"/>
<dbReference type="PANTHER" id="PTHR28641:SF1">
    <property type="entry name" value="MALONYL-COA DECARBOXYLASE, MITOCHONDRIAL"/>
    <property type="match status" value="1"/>
</dbReference>
<dbReference type="Proteomes" id="UP000298781">
    <property type="component" value="Chromosome"/>
</dbReference>
<organism evidence="3 4">
    <name type="scientific">Phreatobacter stygius</name>
    <dbReference type="NCBI Taxonomy" id="1940610"/>
    <lineage>
        <taxon>Bacteria</taxon>
        <taxon>Pseudomonadati</taxon>
        <taxon>Pseudomonadota</taxon>
        <taxon>Alphaproteobacteria</taxon>
        <taxon>Hyphomicrobiales</taxon>
        <taxon>Phreatobacteraceae</taxon>
        <taxon>Phreatobacter</taxon>
    </lineage>
</organism>
<dbReference type="Gene3D" id="3.40.630.150">
    <property type="entry name" value="Malonyl-CoA decarboxylase, catalytic domain"/>
    <property type="match status" value="1"/>
</dbReference>
<evidence type="ECO:0000259" key="1">
    <source>
        <dbReference type="Pfam" id="PF05292"/>
    </source>
</evidence>